<feature type="chain" id="PRO_5021479267" description="Intracellular proteinase inhibitor BsuPI domain-containing protein" evidence="1">
    <location>
        <begin position="24"/>
        <end position="166"/>
    </location>
</feature>
<dbReference type="Proteomes" id="UP000298210">
    <property type="component" value="Unassembled WGS sequence"/>
</dbReference>
<dbReference type="EMBL" id="SNUX01000001">
    <property type="protein sequence ID" value="TES50974.1"/>
    <property type="molecule type" value="Genomic_DNA"/>
</dbReference>
<feature type="signal peptide" evidence="1">
    <location>
        <begin position="1"/>
        <end position="23"/>
    </location>
</feature>
<dbReference type="AlphaFoldDB" id="A0A4Y7WRS9"/>
<protein>
    <recommendedName>
        <fullName evidence="2">Intracellular proteinase inhibitor BsuPI domain-containing protein</fullName>
    </recommendedName>
</protein>
<keyword evidence="1" id="KW-0732">Signal</keyword>
<dbReference type="PROSITE" id="PS51257">
    <property type="entry name" value="PROKAR_LIPOPROTEIN"/>
    <property type="match status" value="1"/>
</dbReference>
<dbReference type="InterPro" id="IPR038144">
    <property type="entry name" value="IPI"/>
</dbReference>
<name>A0A4Y7WRS9_9BACI</name>
<comment type="caution">
    <text evidence="3">The sequence shown here is derived from an EMBL/GenBank/DDBJ whole genome shotgun (WGS) entry which is preliminary data.</text>
</comment>
<reference evidence="3 4" key="1">
    <citation type="submission" date="2019-03" db="EMBL/GenBank/DDBJ databases">
        <authorList>
            <person name="Liu G."/>
        </authorList>
    </citation>
    <scope>NUCLEOTIDE SEQUENCE [LARGE SCALE GENOMIC DNA]</scope>
    <source>
        <strain evidence="3 4">DSM 19099</strain>
    </source>
</reference>
<proteinExistence type="predicted"/>
<dbReference type="Pfam" id="PF12690">
    <property type="entry name" value="BsuPI"/>
    <property type="match status" value="1"/>
</dbReference>
<sequence length="166" mass="18575">MKTWNVLVGISLAFTLAACGGQADEEENQDIPAGGDSTMSGEWLFTVDQQLADDMLYVEMYIENDSEEAQTLTFPSQQLYEITLVNAQEEEVFRYSNEHMFAQSVTEKTYEPGETQDLREEIPTENIPAGSYMMTVELLVDDSVVESLSDPGTFTKSIEVEISESE</sequence>
<evidence type="ECO:0000256" key="1">
    <source>
        <dbReference type="SAM" id="SignalP"/>
    </source>
</evidence>
<dbReference type="RefSeq" id="WP_055736306.1">
    <property type="nucleotide sequence ID" value="NZ_LDIM01000012.1"/>
</dbReference>
<accession>A0A4Y7WRS9</accession>
<evidence type="ECO:0000313" key="4">
    <source>
        <dbReference type="Proteomes" id="UP000298210"/>
    </source>
</evidence>
<dbReference type="Gene3D" id="2.60.40.2360">
    <property type="entry name" value="Intracellular proteinase inhibitor BsuPI"/>
    <property type="match status" value="1"/>
</dbReference>
<dbReference type="InterPro" id="IPR020481">
    <property type="entry name" value="Intracell_prot_inh_BsuPI"/>
</dbReference>
<feature type="domain" description="Intracellular proteinase inhibitor BsuPI" evidence="2">
    <location>
        <begin position="47"/>
        <end position="140"/>
    </location>
</feature>
<organism evidence="3 4">
    <name type="scientific">Shouchella lehensis</name>
    <dbReference type="NCBI Taxonomy" id="300825"/>
    <lineage>
        <taxon>Bacteria</taxon>
        <taxon>Bacillati</taxon>
        <taxon>Bacillota</taxon>
        <taxon>Bacilli</taxon>
        <taxon>Bacillales</taxon>
        <taxon>Bacillaceae</taxon>
        <taxon>Shouchella</taxon>
    </lineage>
</organism>
<evidence type="ECO:0000259" key="2">
    <source>
        <dbReference type="Pfam" id="PF12690"/>
    </source>
</evidence>
<gene>
    <name evidence="3" type="ORF">E2L03_03375</name>
</gene>
<evidence type="ECO:0000313" key="3">
    <source>
        <dbReference type="EMBL" id="TES50974.1"/>
    </source>
</evidence>